<keyword evidence="5" id="KW-0904">Protein phosphatase</keyword>
<sequence length="159" mass="17566">LTLTHHTGDIFAAPAQTLFIHACNTQGSWGAGIAAAFKDRYPRAYQAYHSHCLSKHVRTGTALLIPPCETDPSRPKHWVGCLFTSARYGRRKDGPEEILANTGPAVRDLLRQVGEGRGVVGARVCKINSGKFGVPWSRTLRVLEEVVVEEEWLGSMEVW</sequence>
<evidence type="ECO:0000256" key="2">
    <source>
        <dbReference type="ARBA" id="ARBA00006575"/>
    </source>
</evidence>
<dbReference type="SMART" id="SM00506">
    <property type="entry name" value="A1pp"/>
    <property type="match status" value="1"/>
</dbReference>
<dbReference type="GO" id="GO:0004721">
    <property type="term" value="F:phosphoprotein phosphatase activity"/>
    <property type="evidence" value="ECO:0007669"/>
    <property type="project" value="UniProtKB-KW"/>
</dbReference>
<feature type="domain" description="Macro" evidence="7">
    <location>
        <begin position="1"/>
        <end position="159"/>
    </location>
</feature>
<organism evidence="8 9">
    <name type="scientific">Lepidopterella palustris CBS 459.81</name>
    <dbReference type="NCBI Taxonomy" id="1314670"/>
    <lineage>
        <taxon>Eukaryota</taxon>
        <taxon>Fungi</taxon>
        <taxon>Dikarya</taxon>
        <taxon>Ascomycota</taxon>
        <taxon>Pezizomycotina</taxon>
        <taxon>Dothideomycetes</taxon>
        <taxon>Pleosporomycetidae</taxon>
        <taxon>Mytilinidiales</taxon>
        <taxon>Argynnaceae</taxon>
        <taxon>Lepidopterella</taxon>
    </lineage>
</organism>
<dbReference type="InterPro" id="IPR043472">
    <property type="entry name" value="Macro_dom-like"/>
</dbReference>
<evidence type="ECO:0000313" key="9">
    <source>
        <dbReference type="Proteomes" id="UP000250266"/>
    </source>
</evidence>
<comment type="function">
    <text evidence="1">Highly specific phosphatase involved in the metabolism of ADP-ribose 1''-phosphate (Appr1p) which is produced as a consequence of tRNA splicing.</text>
</comment>
<evidence type="ECO:0000256" key="6">
    <source>
        <dbReference type="ARBA" id="ARBA00034427"/>
    </source>
</evidence>
<name>A0A8E2EHS4_9PEZI</name>
<dbReference type="Proteomes" id="UP000250266">
    <property type="component" value="Unassembled WGS sequence"/>
</dbReference>
<comment type="catalytic activity">
    <reaction evidence="6">
        <text>ADP-alpha-D-ribose 1''-phosphate + H2O = ADP-D-ribose + phosphate</text>
        <dbReference type="Rhea" id="RHEA:25029"/>
        <dbReference type="ChEBI" id="CHEBI:15377"/>
        <dbReference type="ChEBI" id="CHEBI:43474"/>
        <dbReference type="ChEBI" id="CHEBI:57967"/>
        <dbReference type="ChEBI" id="CHEBI:58753"/>
        <dbReference type="EC" id="3.1.3.84"/>
    </reaction>
</comment>
<dbReference type="OrthoDB" id="2155246at2759"/>
<evidence type="ECO:0000313" key="8">
    <source>
        <dbReference type="EMBL" id="OCK84060.1"/>
    </source>
</evidence>
<protein>
    <recommendedName>
        <fullName evidence="4">ADP-ribose 1''-phosphate phosphatase</fullName>
        <ecNumber evidence="3">3.1.3.84</ecNumber>
    </recommendedName>
</protein>
<accession>A0A8E2EHS4</accession>
<proteinExistence type="inferred from homology"/>
<dbReference type="PANTHER" id="PTHR12521">
    <property type="entry name" value="PROTEIN C6ORF130"/>
    <property type="match status" value="1"/>
</dbReference>
<feature type="non-terminal residue" evidence="8">
    <location>
        <position position="159"/>
    </location>
</feature>
<dbReference type="PANTHER" id="PTHR12521:SF0">
    <property type="entry name" value="ADP-RIBOSE GLYCOHYDROLASE OARD1"/>
    <property type="match status" value="1"/>
</dbReference>
<evidence type="ECO:0000256" key="5">
    <source>
        <dbReference type="ARBA" id="ARBA00022912"/>
    </source>
</evidence>
<comment type="similarity">
    <text evidence="2">Belongs to the POA1 family.</text>
</comment>
<feature type="non-terminal residue" evidence="8">
    <location>
        <position position="1"/>
    </location>
</feature>
<dbReference type="PROSITE" id="PS51154">
    <property type="entry name" value="MACRO"/>
    <property type="match status" value="1"/>
</dbReference>
<gene>
    <name evidence="8" type="ORF">K432DRAFT_274495</name>
</gene>
<evidence type="ECO:0000256" key="4">
    <source>
        <dbReference type="ARBA" id="ARBA00019744"/>
    </source>
</evidence>
<dbReference type="Gene3D" id="3.40.220.10">
    <property type="entry name" value="Leucine Aminopeptidase, subunit E, domain 1"/>
    <property type="match status" value="1"/>
</dbReference>
<keyword evidence="5" id="KW-0378">Hydrolase</keyword>
<dbReference type="GO" id="GO:0140291">
    <property type="term" value="P:peptidyl-glutamate ADP-deribosylation"/>
    <property type="evidence" value="ECO:0007669"/>
    <property type="project" value="TreeGrafter"/>
</dbReference>
<reference evidence="8 9" key="1">
    <citation type="journal article" date="2016" name="Nat. Commun.">
        <title>Ectomycorrhizal ecology is imprinted in the genome of the dominant symbiotic fungus Cenococcum geophilum.</title>
        <authorList>
            <consortium name="DOE Joint Genome Institute"/>
            <person name="Peter M."/>
            <person name="Kohler A."/>
            <person name="Ohm R.A."/>
            <person name="Kuo A."/>
            <person name="Krutzmann J."/>
            <person name="Morin E."/>
            <person name="Arend M."/>
            <person name="Barry K.W."/>
            <person name="Binder M."/>
            <person name="Choi C."/>
            <person name="Clum A."/>
            <person name="Copeland A."/>
            <person name="Grisel N."/>
            <person name="Haridas S."/>
            <person name="Kipfer T."/>
            <person name="LaButti K."/>
            <person name="Lindquist E."/>
            <person name="Lipzen A."/>
            <person name="Maire R."/>
            <person name="Meier B."/>
            <person name="Mihaltcheva S."/>
            <person name="Molinier V."/>
            <person name="Murat C."/>
            <person name="Poggeler S."/>
            <person name="Quandt C.A."/>
            <person name="Sperisen C."/>
            <person name="Tritt A."/>
            <person name="Tisserant E."/>
            <person name="Crous P.W."/>
            <person name="Henrissat B."/>
            <person name="Nehls U."/>
            <person name="Egli S."/>
            <person name="Spatafora J.W."/>
            <person name="Grigoriev I.V."/>
            <person name="Martin F.M."/>
        </authorList>
    </citation>
    <scope>NUCLEOTIDE SEQUENCE [LARGE SCALE GENOMIC DNA]</scope>
    <source>
        <strain evidence="8 9">CBS 459.81</strain>
    </source>
</reference>
<dbReference type="SUPFAM" id="SSF52949">
    <property type="entry name" value="Macro domain-like"/>
    <property type="match status" value="1"/>
</dbReference>
<evidence type="ECO:0000259" key="7">
    <source>
        <dbReference type="PROSITE" id="PS51154"/>
    </source>
</evidence>
<dbReference type="EC" id="3.1.3.84" evidence="3"/>
<evidence type="ECO:0000256" key="3">
    <source>
        <dbReference type="ARBA" id="ARBA00012983"/>
    </source>
</evidence>
<dbReference type="EMBL" id="KV744846">
    <property type="protein sequence ID" value="OCK84060.1"/>
    <property type="molecule type" value="Genomic_DNA"/>
</dbReference>
<dbReference type="InterPro" id="IPR050892">
    <property type="entry name" value="ADP-ribose_metab_enzymes"/>
</dbReference>
<keyword evidence="9" id="KW-1185">Reference proteome</keyword>
<evidence type="ECO:0000256" key="1">
    <source>
        <dbReference type="ARBA" id="ARBA00002432"/>
    </source>
</evidence>
<dbReference type="InterPro" id="IPR002589">
    <property type="entry name" value="Macro_dom"/>
</dbReference>
<dbReference type="Pfam" id="PF01661">
    <property type="entry name" value="Macro"/>
    <property type="match status" value="1"/>
</dbReference>
<dbReference type="AlphaFoldDB" id="A0A8E2EHS4"/>